<evidence type="ECO:0000256" key="2">
    <source>
        <dbReference type="ARBA" id="ARBA00022475"/>
    </source>
</evidence>
<dbReference type="Pfam" id="PF07228">
    <property type="entry name" value="SpoIIE"/>
    <property type="match status" value="1"/>
</dbReference>
<keyword evidence="6" id="KW-0472">Membrane</keyword>
<dbReference type="InterPro" id="IPR003594">
    <property type="entry name" value="HATPase_dom"/>
</dbReference>
<proteinExistence type="predicted"/>
<dbReference type="Gene3D" id="3.30.450.20">
    <property type="entry name" value="PAS domain"/>
    <property type="match status" value="2"/>
</dbReference>
<feature type="domain" description="GAF" evidence="7">
    <location>
        <begin position="352"/>
        <end position="521"/>
    </location>
</feature>
<evidence type="ECO:0000256" key="6">
    <source>
        <dbReference type="ARBA" id="ARBA00023136"/>
    </source>
</evidence>
<dbReference type="Gene3D" id="3.30.450.40">
    <property type="match status" value="1"/>
</dbReference>
<keyword evidence="10" id="KW-1185">Reference proteome</keyword>
<evidence type="ECO:0000259" key="8">
    <source>
        <dbReference type="SMART" id="SM00331"/>
    </source>
</evidence>
<dbReference type="Gene3D" id="3.60.40.10">
    <property type="entry name" value="PPM-type phosphatase domain"/>
    <property type="match status" value="1"/>
</dbReference>
<keyword evidence="3" id="KW-0812">Transmembrane</keyword>
<dbReference type="Pfam" id="PF17203">
    <property type="entry name" value="sCache_3_2"/>
    <property type="match status" value="1"/>
</dbReference>
<dbReference type="SUPFAM" id="SSF55874">
    <property type="entry name" value="ATPase domain of HSP90 chaperone/DNA topoisomerase II/histidine kinase"/>
    <property type="match status" value="1"/>
</dbReference>
<dbReference type="Gene3D" id="3.30.565.10">
    <property type="entry name" value="Histidine kinase-like ATPase, C-terminal domain"/>
    <property type="match status" value="1"/>
</dbReference>
<dbReference type="InterPro" id="IPR029016">
    <property type="entry name" value="GAF-like_dom_sf"/>
</dbReference>
<sequence length="898" mass="97664">MRAFRLFDGKRLRRLARSVVGQMFLLQAALITLLVAAAVLALALHTRKDETEAAFGRALSVAVSFAEAPGLREALREPDPTAELQPRAEAVRRQTGVDVVVVMDREGIRFTHPETARIGKRWIGSLREAQRGGVVRESVDDPMGRAHQVVVPVRDPDGTVVGLVGVAVATERVDLLVSEEMPLPLATGALALLLALGCSALLGRRLLRQTRGVGPAEVTRMFERRDAVLRAVREGVVILDGRNGMIMANEEARRLVPNLPPDGSRRHVGALGLDPATTRLLATSDREMTDEVHLCGGRLLTVNHRLIGRDGSAPPSSVTTIRDVTEMHALSDRAEAAQRRLQMLYRASVRIGTTLDVRRTAEELAAVAVPDLADAVTVDLSEEVLRGAEMPGGVIRLRRIALESVGGDTLLHPLGTLLHIDPAQPRVRELRGGQPMLETDLAGTTWWRVQSEEHAQRLVDGGYHSLISAPLHARGVVLGVVNLWRRQRAEQFDSDDLSLAAELASRTAVNIDNARRFSREHEMAATLQRSLLPSALPEQSAVHAAYRYRPAAAVGGDFFDIIPLSGARVALVVGDVVGHGLHAAVTMGRLRTAVHNFAALDLPPDELLGRLDELADRIDRESADQHVGEWSGMGALGSFTGATCLYAVYDPVEGRCTVARAGHLPPALVFPDGRVEFPELPGQPPLGVGGMPFQTGELNLPEGTRLVLYTDGLVEARNRDIDVGFDLLHAALADSPGGDPEATCDTVLERLLPERPNDDVALLVARTRVMAPWQVASWEVPATPASVTRVRREAARRLAEWGMEDASFVTELILTELITNAVRHAEGPARVRLLRDRTLICEVADSSSTSPHLRYASETDEGGRGLFLVAKYADRWGTRYTATGKIIWAEQRLPRRHG</sequence>
<evidence type="ECO:0000256" key="5">
    <source>
        <dbReference type="ARBA" id="ARBA00022989"/>
    </source>
</evidence>
<dbReference type="SUPFAM" id="SSF81606">
    <property type="entry name" value="PP2C-like"/>
    <property type="match status" value="1"/>
</dbReference>
<evidence type="ECO:0000313" key="10">
    <source>
        <dbReference type="Proteomes" id="UP001183388"/>
    </source>
</evidence>
<keyword evidence="5" id="KW-1133">Transmembrane helix</keyword>
<accession>A0ABU2L1V5</accession>
<keyword evidence="4" id="KW-0378">Hydrolase</keyword>
<dbReference type="Proteomes" id="UP001183388">
    <property type="component" value="Unassembled WGS sequence"/>
</dbReference>
<keyword evidence="2" id="KW-1003">Cell membrane</keyword>
<dbReference type="SMART" id="SM00331">
    <property type="entry name" value="PP2C_SIG"/>
    <property type="match status" value="1"/>
</dbReference>
<dbReference type="RefSeq" id="WP_311628413.1">
    <property type="nucleotide sequence ID" value="NZ_JAVREN010000001.1"/>
</dbReference>
<evidence type="ECO:0000259" key="7">
    <source>
        <dbReference type="SMART" id="SM00065"/>
    </source>
</evidence>
<dbReference type="CDD" id="cd16936">
    <property type="entry name" value="HATPase_RsbW-like"/>
    <property type="match status" value="1"/>
</dbReference>
<dbReference type="SMART" id="SM00065">
    <property type="entry name" value="GAF"/>
    <property type="match status" value="1"/>
</dbReference>
<dbReference type="InterPro" id="IPR029151">
    <property type="entry name" value="Sensor-like_sf"/>
</dbReference>
<dbReference type="InterPro" id="IPR001932">
    <property type="entry name" value="PPM-type_phosphatase-like_dom"/>
</dbReference>
<gene>
    <name evidence="9" type="ORF">RM780_00805</name>
</gene>
<dbReference type="EMBL" id="JAVREN010000001">
    <property type="protein sequence ID" value="MDT0305505.1"/>
    <property type="molecule type" value="Genomic_DNA"/>
</dbReference>
<dbReference type="SUPFAM" id="SSF103190">
    <property type="entry name" value="Sensory domain-like"/>
    <property type="match status" value="1"/>
</dbReference>
<organism evidence="9 10">
    <name type="scientific">Streptomyces boetiae</name>
    <dbReference type="NCBI Taxonomy" id="3075541"/>
    <lineage>
        <taxon>Bacteria</taxon>
        <taxon>Bacillati</taxon>
        <taxon>Actinomycetota</taxon>
        <taxon>Actinomycetes</taxon>
        <taxon>Kitasatosporales</taxon>
        <taxon>Streptomycetaceae</taxon>
        <taxon>Streptomyces</taxon>
    </lineage>
</organism>
<evidence type="ECO:0000256" key="1">
    <source>
        <dbReference type="ARBA" id="ARBA00004651"/>
    </source>
</evidence>
<name>A0ABU2L1V5_9ACTN</name>
<dbReference type="PANTHER" id="PTHR43156">
    <property type="entry name" value="STAGE II SPORULATION PROTEIN E-RELATED"/>
    <property type="match status" value="1"/>
</dbReference>
<evidence type="ECO:0000256" key="3">
    <source>
        <dbReference type="ARBA" id="ARBA00022692"/>
    </source>
</evidence>
<protein>
    <submittedName>
        <fullName evidence="9">SpoIIE family protein phosphatase</fullName>
    </submittedName>
</protein>
<feature type="domain" description="PPM-type phosphatase" evidence="8">
    <location>
        <begin position="539"/>
        <end position="767"/>
    </location>
</feature>
<evidence type="ECO:0000256" key="4">
    <source>
        <dbReference type="ARBA" id="ARBA00022801"/>
    </source>
</evidence>
<reference evidence="10" key="1">
    <citation type="submission" date="2023-07" db="EMBL/GenBank/DDBJ databases">
        <title>30 novel species of actinomycetes from the DSMZ collection.</title>
        <authorList>
            <person name="Nouioui I."/>
        </authorList>
    </citation>
    <scope>NUCLEOTIDE SEQUENCE [LARGE SCALE GENOMIC DNA]</scope>
    <source>
        <strain evidence="10">DSM 44917</strain>
    </source>
</reference>
<dbReference type="InterPro" id="IPR033463">
    <property type="entry name" value="sCache_3"/>
</dbReference>
<dbReference type="Pfam" id="PF01590">
    <property type="entry name" value="GAF"/>
    <property type="match status" value="1"/>
</dbReference>
<comment type="caution">
    <text evidence="9">The sequence shown here is derived from an EMBL/GenBank/DDBJ whole genome shotgun (WGS) entry which is preliminary data.</text>
</comment>
<dbReference type="SUPFAM" id="SSF55781">
    <property type="entry name" value="GAF domain-like"/>
    <property type="match status" value="1"/>
</dbReference>
<comment type="subcellular location">
    <subcellularLocation>
        <location evidence="1">Cell membrane</location>
        <topology evidence="1">Multi-pass membrane protein</topology>
    </subcellularLocation>
</comment>
<dbReference type="PANTHER" id="PTHR43156:SF2">
    <property type="entry name" value="STAGE II SPORULATION PROTEIN E"/>
    <property type="match status" value="1"/>
</dbReference>
<dbReference type="InterPro" id="IPR036890">
    <property type="entry name" value="HATPase_C_sf"/>
</dbReference>
<dbReference type="InterPro" id="IPR052016">
    <property type="entry name" value="Bact_Sigma-Reg"/>
</dbReference>
<dbReference type="InterPro" id="IPR003018">
    <property type="entry name" value="GAF"/>
</dbReference>
<dbReference type="Pfam" id="PF13581">
    <property type="entry name" value="HATPase_c_2"/>
    <property type="match status" value="1"/>
</dbReference>
<evidence type="ECO:0000313" key="9">
    <source>
        <dbReference type="EMBL" id="MDT0305505.1"/>
    </source>
</evidence>
<dbReference type="InterPro" id="IPR036457">
    <property type="entry name" value="PPM-type-like_dom_sf"/>
</dbReference>